<dbReference type="Proteomes" id="UP001301769">
    <property type="component" value="Unassembled WGS sequence"/>
</dbReference>
<dbReference type="AlphaFoldDB" id="A0AAN6YAP4"/>
<dbReference type="PANTHER" id="PTHR42813">
    <property type="entry name" value="ZINC-TYPE ALCOHOL DEHYDROGENASE-LIKE"/>
    <property type="match status" value="1"/>
</dbReference>
<evidence type="ECO:0000313" key="8">
    <source>
        <dbReference type="EMBL" id="KAK4214430.1"/>
    </source>
</evidence>
<evidence type="ECO:0000256" key="3">
    <source>
        <dbReference type="ARBA" id="ARBA00022723"/>
    </source>
</evidence>
<evidence type="ECO:0000256" key="2">
    <source>
        <dbReference type="ARBA" id="ARBA00008072"/>
    </source>
</evidence>
<dbReference type="GO" id="GO:0016491">
    <property type="term" value="F:oxidoreductase activity"/>
    <property type="evidence" value="ECO:0007669"/>
    <property type="project" value="UniProtKB-KW"/>
</dbReference>
<dbReference type="PROSITE" id="PS00059">
    <property type="entry name" value="ADH_ZINC"/>
    <property type="match status" value="1"/>
</dbReference>
<reference evidence="8" key="1">
    <citation type="journal article" date="2023" name="Mol. Phylogenet. Evol.">
        <title>Genome-scale phylogeny and comparative genomics of the fungal order Sordariales.</title>
        <authorList>
            <person name="Hensen N."/>
            <person name="Bonometti L."/>
            <person name="Westerberg I."/>
            <person name="Brannstrom I.O."/>
            <person name="Guillou S."/>
            <person name="Cros-Aarteil S."/>
            <person name="Calhoun S."/>
            <person name="Haridas S."/>
            <person name="Kuo A."/>
            <person name="Mondo S."/>
            <person name="Pangilinan J."/>
            <person name="Riley R."/>
            <person name="LaButti K."/>
            <person name="Andreopoulos B."/>
            <person name="Lipzen A."/>
            <person name="Chen C."/>
            <person name="Yan M."/>
            <person name="Daum C."/>
            <person name="Ng V."/>
            <person name="Clum A."/>
            <person name="Steindorff A."/>
            <person name="Ohm R.A."/>
            <person name="Martin F."/>
            <person name="Silar P."/>
            <person name="Natvig D.O."/>
            <person name="Lalanne C."/>
            <person name="Gautier V."/>
            <person name="Ament-Velasquez S.L."/>
            <person name="Kruys A."/>
            <person name="Hutchinson M.I."/>
            <person name="Powell A.J."/>
            <person name="Barry K."/>
            <person name="Miller A.N."/>
            <person name="Grigoriev I.V."/>
            <person name="Debuchy R."/>
            <person name="Gladieux P."/>
            <person name="Hiltunen Thoren M."/>
            <person name="Johannesson H."/>
        </authorList>
    </citation>
    <scope>NUCLEOTIDE SEQUENCE</scope>
    <source>
        <strain evidence="8">PSN293</strain>
    </source>
</reference>
<comment type="similarity">
    <text evidence="2 6">Belongs to the zinc-containing alcohol dehydrogenase family.</text>
</comment>
<dbReference type="PANTHER" id="PTHR42813:SF4">
    <property type="entry name" value="NADP-DEPENDENT ISOPROPANOL DEHYDROGENASE"/>
    <property type="match status" value="1"/>
</dbReference>
<evidence type="ECO:0000256" key="6">
    <source>
        <dbReference type="RuleBase" id="RU361277"/>
    </source>
</evidence>
<comment type="cofactor">
    <cofactor evidence="1 6">
        <name>Zn(2+)</name>
        <dbReference type="ChEBI" id="CHEBI:29105"/>
    </cofactor>
</comment>
<evidence type="ECO:0000256" key="4">
    <source>
        <dbReference type="ARBA" id="ARBA00022833"/>
    </source>
</evidence>
<evidence type="ECO:0000256" key="5">
    <source>
        <dbReference type="ARBA" id="ARBA00023002"/>
    </source>
</evidence>
<organism evidence="8 9">
    <name type="scientific">Rhypophila decipiens</name>
    <dbReference type="NCBI Taxonomy" id="261697"/>
    <lineage>
        <taxon>Eukaryota</taxon>
        <taxon>Fungi</taxon>
        <taxon>Dikarya</taxon>
        <taxon>Ascomycota</taxon>
        <taxon>Pezizomycotina</taxon>
        <taxon>Sordariomycetes</taxon>
        <taxon>Sordariomycetidae</taxon>
        <taxon>Sordariales</taxon>
        <taxon>Naviculisporaceae</taxon>
        <taxon>Rhypophila</taxon>
    </lineage>
</organism>
<gene>
    <name evidence="8" type="ORF">QBC37DRAFT_421404</name>
</gene>
<dbReference type="SMART" id="SM00829">
    <property type="entry name" value="PKS_ER"/>
    <property type="match status" value="1"/>
</dbReference>
<dbReference type="InterPro" id="IPR002328">
    <property type="entry name" value="ADH_Zn_CS"/>
</dbReference>
<keyword evidence="4 6" id="KW-0862">Zinc</keyword>
<dbReference type="CDD" id="cd08286">
    <property type="entry name" value="FDH_like_ADH2"/>
    <property type="match status" value="1"/>
</dbReference>
<dbReference type="Pfam" id="PF08240">
    <property type="entry name" value="ADH_N"/>
    <property type="match status" value="1"/>
</dbReference>
<proteinExistence type="inferred from homology"/>
<dbReference type="InterPro" id="IPR036291">
    <property type="entry name" value="NAD(P)-bd_dom_sf"/>
</dbReference>
<keyword evidence="5" id="KW-0560">Oxidoreductase</keyword>
<evidence type="ECO:0000259" key="7">
    <source>
        <dbReference type="SMART" id="SM00829"/>
    </source>
</evidence>
<name>A0AAN6YAP4_9PEZI</name>
<keyword evidence="9" id="KW-1185">Reference proteome</keyword>
<dbReference type="SUPFAM" id="SSF51735">
    <property type="entry name" value="NAD(P)-binding Rossmann-fold domains"/>
    <property type="match status" value="1"/>
</dbReference>
<dbReference type="GO" id="GO:0008270">
    <property type="term" value="F:zinc ion binding"/>
    <property type="evidence" value="ECO:0007669"/>
    <property type="project" value="InterPro"/>
</dbReference>
<dbReference type="Pfam" id="PF00107">
    <property type="entry name" value="ADH_zinc_N"/>
    <property type="match status" value="1"/>
</dbReference>
<reference evidence="8" key="2">
    <citation type="submission" date="2023-05" db="EMBL/GenBank/DDBJ databases">
        <authorList>
            <consortium name="Lawrence Berkeley National Laboratory"/>
            <person name="Steindorff A."/>
            <person name="Hensen N."/>
            <person name="Bonometti L."/>
            <person name="Westerberg I."/>
            <person name="Brannstrom I.O."/>
            <person name="Guillou S."/>
            <person name="Cros-Aarteil S."/>
            <person name="Calhoun S."/>
            <person name="Haridas S."/>
            <person name="Kuo A."/>
            <person name="Mondo S."/>
            <person name="Pangilinan J."/>
            <person name="Riley R."/>
            <person name="Labutti K."/>
            <person name="Andreopoulos B."/>
            <person name="Lipzen A."/>
            <person name="Chen C."/>
            <person name="Yanf M."/>
            <person name="Daum C."/>
            <person name="Ng V."/>
            <person name="Clum A."/>
            <person name="Ohm R."/>
            <person name="Martin F."/>
            <person name="Silar P."/>
            <person name="Natvig D."/>
            <person name="Lalanne C."/>
            <person name="Gautier V."/>
            <person name="Ament-Velasquez S.L."/>
            <person name="Kruys A."/>
            <person name="Hutchinson M.I."/>
            <person name="Powell A.J."/>
            <person name="Barry K."/>
            <person name="Miller A.N."/>
            <person name="Grigoriev I.V."/>
            <person name="Debuchy R."/>
            <person name="Gladieux P."/>
            <person name="Thoren M.H."/>
            <person name="Johannesson H."/>
        </authorList>
    </citation>
    <scope>NUCLEOTIDE SEQUENCE</scope>
    <source>
        <strain evidence="8">PSN293</strain>
    </source>
</reference>
<keyword evidence="3 6" id="KW-0479">Metal-binding</keyword>
<dbReference type="InterPro" id="IPR011032">
    <property type="entry name" value="GroES-like_sf"/>
</dbReference>
<feature type="domain" description="Enoyl reductase (ER)" evidence="7">
    <location>
        <begin position="125"/>
        <end position="430"/>
    </location>
</feature>
<protein>
    <submittedName>
        <fullName evidence="8">Alcohol dehydrogenase</fullName>
    </submittedName>
</protein>
<dbReference type="Gene3D" id="3.40.50.720">
    <property type="entry name" value="NAD(P)-binding Rossmann-like Domain"/>
    <property type="match status" value="1"/>
</dbReference>
<sequence>MNLATTTSTRLCLAISTAAGVSSLPLSSLYTASRLLTSACSSVRPLSTSSRQQPTTRPYNLKYNSKLSSFHNTKHFYSTLTGNPATMKALVYTQTGQVSLQEKPMPKLASPTDAIIKLTQTTICGTDLHIRKGDVATCTPGRILGHEGVGIVHEAGSSVTQFKKGDKVLISCISSCAKCEYCRRGMYSHCTTGGWALGNTIDGTQAEYVRIPHADCSLYPVPEGAGGEVVTLSDIFPTGLECGVINGKVSPGSTVAIVGAGPVGLAALITAQFYSPAQVIMLDMDPKRLAVAKEFGAHDTVDNSKGVEDAVKQVMDLTGGKGCDTVIEAVGVPATFELSQKLLAVGGTLANVGVHGGKADLYLDELWAKNVSITTRLVDTVTTPMLLKMVEAKKLLPGKLITHKFKFQEIEKAYETFSAAQEHGTLKVLIEM</sequence>
<dbReference type="InterPro" id="IPR020843">
    <property type="entry name" value="ER"/>
</dbReference>
<comment type="caution">
    <text evidence="8">The sequence shown here is derived from an EMBL/GenBank/DDBJ whole genome shotgun (WGS) entry which is preliminary data.</text>
</comment>
<dbReference type="EMBL" id="MU858094">
    <property type="protein sequence ID" value="KAK4214430.1"/>
    <property type="molecule type" value="Genomic_DNA"/>
</dbReference>
<dbReference type="InterPro" id="IPR013154">
    <property type="entry name" value="ADH-like_N"/>
</dbReference>
<dbReference type="Gene3D" id="3.90.180.10">
    <property type="entry name" value="Medium-chain alcohol dehydrogenases, catalytic domain"/>
    <property type="match status" value="1"/>
</dbReference>
<evidence type="ECO:0000256" key="1">
    <source>
        <dbReference type="ARBA" id="ARBA00001947"/>
    </source>
</evidence>
<accession>A0AAN6YAP4</accession>
<evidence type="ECO:0000313" key="9">
    <source>
        <dbReference type="Proteomes" id="UP001301769"/>
    </source>
</evidence>
<dbReference type="InterPro" id="IPR013149">
    <property type="entry name" value="ADH-like_C"/>
</dbReference>
<dbReference type="SUPFAM" id="SSF50129">
    <property type="entry name" value="GroES-like"/>
    <property type="match status" value="1"/>
</dbReference>